<organism evidence="2 3">
    <name type="scientific">Rattus norvegicus</name>
    <name type="common">Rat</name>
    <dbReference type="NCBI Taxonomy" id="10116"/>
    <lineage>
        <taxon>Eukaryota</taxon>
        <taxon>Metazoa</taxon>
        <taxon>Chordata</taxon>
        <taxon>Craniata</taxon>
        <taxon>Vertebrata</taxon>
        <taxon>Euteleostomi</taxon>
        <taxon>Mammalia</taxon>
        <taxon>Eutheria</taxon>
        <taxon>Euarchontoglires</taxon>
        <taxon>Glires</taxon>
        <taxon>Rodentia</taxon>
        <taxon>Myomorpha</taxon>
        <taxon>Muroidea</taxon>
        <taxon>Muridae</taxon>
        <taxon>Murinae</taxon>
        <taxon>Rattus</taxon>
    </lineage>
</organism>
<accession>A0A8I6GK83</accession>
<evidence type="ECO:0000313" key="2">
    <source>
        <dbReference type="Ensembl" id="ENSRNOP00000093306.1"/>
    </source>
</evidence>
<dbReference type="AlphaFoldDB" id="A0A8I6GK83"/>
<dbReference type="Proteomes" id="UP000002494">
    <property type="component" value="Chromosome 15"/>
</dbReference>
<protein>
    <submittedName>
        <fullName evidence="2">Uncharacterized protein</fullName>
    </submittedName>
</protein>
<dbReference type="Ensembl" id="ENSRNOT00000114345.2">
    <property type="protein sequence ID" value="ENSRNOP00000093306.1"/>
    <property type="gene ID" value="ENSRNOG00000064786.2"/>
</dbReference>
<reference evidence="2" key="1">
    <citation type="submission" date="2024-01" db="EMBL/GenBank/DDBJ databases">
        <title>GRCr8: a new rat reference genome assembly contstructed from accurate long reads and long range scaffolding.</title>
        <authorList>
            <person name="Doris P.A."/>
            <person name="Kalbfleisch T."/>
            <person name="Li K."/>
            <person name="Howe K."/>
            <person name="Wood J."/>
        </authorList>
    </citation>
    <scope>NUCLEOTIDE SEQUENCE [LARGE SCALE GENOMIC DNA]</scope>
    <source>
        <strain evidence="2">Brown Norway</strain>
    </source>
</reference>
<dbReference type="PANTHER" id="PTHR31512:SF0">
    <property type="entry name" value="NOVEL PROTEIN-RELATED"/>
    <property type="match status" value="1"/>
</dbReference>
<keyword evidence="3" id="KW-1185">Reference proteome</keyword>
<dbReference type="PANTHER" id="PTHR31512">
    <property type="entry name" value="GENE 12569-RELATED"/>
    <property type="match status" value="1"/>
</dbReference>
<proteinExistence type="predicted"/>
<reference evidence="2" key="2">
    <citation type="submission" date="2025-08" db="UniProtKB">
        <authorList>
            <consortium name="Ensembl"/>
        </authorList>
    </citation>
    <scope>IDENTIFICATION</scope>
    <source>
        <strain evidence="2">Brown Norway</strain>
    </source>
</reference>
<gene>
    <name evidence="4" type="primary">ENSRNOG00000064786</name>
</gene>
<dbReference type="GeneTree" id="ENSGT00840000130327"/>
<reference evidence="2" key="3">
    <citation type="submission" date="2025-09" db="UniProtKB">
        <authorList>
            <consortium name="Ensembl"/>
        </authorList>
    </citation>
    <scope>IDENTIFICATION</scope>
    <source>
        <strain evidence="2">Brown Norway</strain>
    </source>
</reference>
<feature type="compositionally biased region" description="Polar residues" evidence="1">
    <location>
        <begin position="1"/>
        <end position="10"/>
    </location>
</feature>
<sequence>REANKVQSVSDTEETNRTWSLTHDGQNSLGPFESPWIEHEIWIFLQEWEVVEYEMGHQANIKNKAKSLSRRLNTWGVWKSWNSCLQQMLSMMDLHRILCTERPRTEPLFSPYASELYRILGYRSQRDHIPGALYDWSGNPMVSMYPQPPIVMSSQVQQPWASAASIPSGQLHGKPSLMIYSQNSLDCRWYAWKDTYPLSVPPVLPASVPGDTNLQLPCSTCDGSPRP</sequence>
<name>A0A8I6GK83_RAT</name>
<dbReference type="AGR" id="RGD:150345275"/>
<dbReference type="OMA" id="TWSLTHD"/>
<dbReference type="OrthoDB" id="9713707at2759"/>
<dbReference type="RGD" id="150345275">
    <property type="gene designation" value="ENSRNOG00000064786"/>
</dbReference>
<evidence type="ECO:0000313" key="4">
    <source>
        <dbReference type="RGD" id="150345275"/>
    </source>
</evidence>
<evidence type="ECO:0000313" key="3">
    <source>
        <dbReference type="Proteomes" id="UP000002494"/>
    </source>
</evidence>
<evidence type="ECO:0000256" key="1">
    <source>
        <dbReference type="SAM" id="MobiDB-lite"/>
    </source>
</evidence>
<feature type="region of interest" description="Disordered" evidence="1">
    <location>
        <begin position="1"/>
        <end position="24"/>
    </location>
</feature>